<dbReference type="RefSeq" id="WP_167485808.1">
    <property type="nucleotide sequence ID" value="NZ_CP046173.1"/>
</dbReference>
<name>A0A6G9YZT3_9NOCA</name>
<dbReference type="Gene3D" id="3.30.70.100">
    <property type="match status" value="2"/>
</dbReference>
<gene>
    <name evidence="1" type="ORF">F6W96_09445</name>
</gene>
<proteinExistence type="predicted"/>
<accession>A0A6G9YZT3</accession>
<evidence type="ECO:0000313" key="1">
    <source>
        <dbReference type="EMBL" id="QIS18476.1"/>
    </source>
</evidence>
<evidence type="ECO:0000313" key="2">
    <source>
        <dbReference type="Proteomes" id="UP000500953"/>
    </source>
</evidence>
<keyword evidence="1" id="KW-0560">Oxidoreductase</keyword>
<organism evidence="1 2">
    <name type="scientific">Nocardia terpenica</name>
    <dbReference type="NCBI Taxonomy" id="455432"/>
    <lineage>
        <taxon>Bacteria</taxon>
        <taxon>Bacillati</taxon>
        <taxon>Actinomycetota</taxon>
        <taxon>Actinomycetes</taxon>
        <taxon>Mycobacteriales</taxon>
        <taxon>Nocardiaceae</taxon>
        <taxon>Nocardia</taxon>
    </lineage>
</organism>
<dbReference type="Proteomes" id="UP000500953">
    <property type="component" value="Chromosome"/>
</dbReference>
<dbReference type="GO" id="GO:0004497">
    <property type="term" value="F:monooxygenase activity"/>
    <property type="evidence" value="ECO:0007669"/>
    <property type="project" value="UniProtKB-KW"/>
</dbReference>
<dbReference type="AlphaFoldDB" id="A0A6G9YZT3"/>
<protein>
    <submittedName>
        <fullName evidence="1">Antibiotic biosynthesis monooxygenase</fullName>
    </submittedName>
</protein>
<sequence length="245" mass="27649">MPFIDLNSGNLIVVNMFKTDSSDKRDRLLEATNAIVDSADYPGWVSSTVHLGQDKLATLNLIQWKSIEALQEWYAGEIFKHHDMSVYLEMTTLARLLQSEVALIQQHPATDSNVVEISPDRDDFTTVEILDVEQRSQRKLIDAISAGHEWLIETPGYRSQSVLRGVLSRSANAVRGFQTVETDRSFLIIYSQWASKDDFDAFRTTPEHKKSPVQRAMEIKRNALTASSDWNTYTVVNANSAVDPS</sequence>
<dbReference type="InterPro" id="IPR011008">
    <property type="entry name" value="Dimeric_a/b-barrel"/>
</dbReference>
<reference evidence="1 2" key="1">
    <citation type="journal article" date="2019" name="ACS Chem. Biol.">
        <title>Identification and Mobilization of a Cryptic Antibiotic Biosynthesis Gene Locus from a Human-Pathogenic Nocardia Isolate.</title>
        <authorList>
            <person name="Herisse M."/>
            <person name="Ishida K."/>
            <person name="Porter J.L."/>
            <person name="Howden B."/>
            <person name="Hertweck C."/>
            <person name="Stinear T.P."/>
            <person name="Pidot S.J."/>
        </authorList>
    </citation>
    <scope>NUCLEOTIDE SEQUENCE [LARGE SCALE GENOMIC DNA]</scope>
    <source>
        <strain evidence="1 2">AUSMDU00012715</strain>
    </source>
</reference>
<dbReference type="SUPFAM" id="SSF54909">
    <property type="entry name" value="Dimeric alpha+beta barrel"/>
    <property type="match status" value="2"/>
</dbReference>
<dbReference type="EMBL" id="CP046173">
    <property type="protein sequence ID" value="QIS18476.1"/>
    <property type="molecule type" value="Genomic_DNA"/>
</dbReference>
<keyword evidence="1" id="KW-0503">Monooxygenase</keyword>